<accession>A0A365KJ81</accession>
<proteinExistence type="predicted"/>
<organism evidence="1 2">
    <name type="scientific">Planococcus halotolerans</name>
    <dbReference type="NCBI Taxonomy" id="2233542"/>
    <lineage>
        <taxon>Bacteria</taxon>
        <taxon>Bacillati</taxon>
        <taxon>Bacillota</taxon>
        <taxon>Bacilli</taxon>
        <taxon>Bacillales</taxon>
        <taxon>Caryophanaceae</taxon>
        <taxon>Planococcus</taxon>
    </lineage>
</organism>
<keyword evidence="2" id="KW-1185">Reference proteome</keyword>
<sequence length="197" mass="22447">MNLLTNYKLLNDTFDSLAETVLINGKPQQAIIGMAYLGTVENRHINSLQPFNRGDYVDYKGHKYLISEEVKSPRQNKYRSTMTSCNVTIEVRDYLGKTKIGEDDFGKPIYEEHYSEPYDVYGSMKQWERSLNDAFSINMMDVSLFIDIQDTPENRTLFAVNNELSILGMTAKVMLQDLSQDGLIGVLFNKTSGVAPY</sequence>
<name>A0A365KJ81_9BACL</name>
<comment type="caution">
    <text evidence="1">The sequence shown here is derived from an EMBL/GenBank/DDBJ whole genome shotgun (WGS) entry which is preliminary data.</text>
</comment>
<evidence type="ECO:0000313" key="1">
    <source>
        <dbReference type="EMBL" id="RAZ72762.1"/>
    </source>
</evidence>
<gene>
    <name evidence="1" type="ORF">DP120_18180</name>
</gene>
<evidence type="ECO:0000313" key="2">
    <source>
        <dbReference type="Proteomes" id="UP000251002"/>
    </source>
</evidence>
<reference evidence="1 2" key="1">
    <citation type="submission" date="2018-06" db="EMBL/GenBank/DDBJ databases">
        <title>The draft genome sequences of strains SCU63 and S1.</title>
        <authorList>
            <person name="Gan L."/>
        </authorList>
    </citation>
    <scope>NUCLEOTIDE SEQUENCE [LARGE SCALE GENOMIC DNA]</scope>
    <source>
        <strain evidence="1 2">SCU63</strain>
    </source>
</reference>
<dbReference type="RefSeq" id="WP_112225089.1">
    <property type="nucleotide sequence ID" value="NZ_CP047673.1"/>
</dbReference>
<protein>
    <submittedName>
        <fullName evidence="1">Uncharacterized protein</fullName>
    </submittedName>
</protein>
<dbReference type="AlphaFoldDB" id="A0A365KJ81"/>
<dbReference type="Proteomes" id="UP000251002">
    <property type="component" value="Unassembled WGS sequence"/>
</dbReference>
<dbReference type="EMBL" id="QLZR01000014">
    <property type="protein sequence ID" value="RAZ72762.1"/>
    <property type="molecule type" value="Genomic_DNA"/>
</dbReference>